<gene>
    <name evidence="2" type="ORF">EVAR_27625_1</name>
</gene>
<evidence type="ECO:0000313" key="3">
    <source>
        <dbReference type="Proteomes" id="UP000299102"/>
    </source>
</evidence>
<keyword evidence="3" id="KW-1185">Reference proteome</keyword>
<sequence>MRAVANGCGGRRRGLAGGAAGRGRGGNPPESRYRPWGPPPRGDAPPGGRPKGPGERVGRRSAVHAKDFSPIVRDARTYPARGASAGGSFTMEMESFRFCSRCDRCAGRGRYKYVPNGVLREQLPMYMEFLKPPL</sequence>
<dbReference type="Proteomes" id="UP000299102">
    <property type="component" value="Unassembled WGS sequence"/>
</dbReference>
<organism evidence="2 3">
    <name type="scientific">Eumeta variegata</name>
    <name type="common">Bagworm moth</name>
    <name type="synonym">Eumeta japonica</name>
    <dbReference type="NCBI Taxonomy" id="151549"/>
    <lineage>
        <taxon>Eukaryota</taxon>
        <taxon>Metazoa</taxon>
        <taxon>Ecdysozoa</taxon>
        <taxon>Arthropoda</taxon>
        <taxon>Hexapoda</taxon>
        <taxon>Insecta</taxon>
        <taxon>Pterygota</taxon>
        <taxon>Neoptera</taxon>
        <taxon>Endopterygota</taxon>
        <taxon>Lepidoptera</taxon>
        <taxon>Glossata</taxon>
        <taxon>Ditrysia</taxon>
        <taxon>Tineoidea</taxon>
        <taxon>Psychidae</taxon>
        <taxon>Oiketicinae</taxon>
        <taxon>Eumeta</taxon>
    </lineage>
</organism>
<dbReference type="EMBL" id="BGZK01000256">
    <property type="protein sequence ID" value="GBP32201.1"/>
    <property type="molecule type" value="Genomic_DNA"/>
</dbReference>
<feature type="region of interest" description="Disordered" evidence="1">
    <location>
        <begin position="1"/>
        <end position="70"/>
    </location>
</feature>
<reference evidence="2 3" key="1">
    <citation type="journal article" date="2019" name="Commun. Biol.">
        <title>The bagworm genome reveals a unique fibroin gene that provides high tensile strength.</title>
        <authorList>
            <person name="Kono N."/>
            <person name="Nakamura H."/>
            <person name="Ohtoshi R."/>
            <person name="Tomita M."/>
            <person name="Numata K."/>
            <person name="Arakawa K."/>
        </authorList>
    </citation>
    <scope>NUCLEOTIDE SEQUENCE [LARGE SCALE GENOMIC DNA]</scope>
</reference>
<protein>
    <submittedName>
        <fullName evidence="2">Uncharacterized protein</fullName>
    </submittedName>
</protein>
<proteinExistence type="predicted"/>
<feature type="compositionally biased region" description="Gly residues" evidence="1">
    <location>
        <begin position="15"/>
        <end position="26"/>
    </location>
</feature>
<accession>A0A4C1V0E0</accession>
<evidence type="ECO:0000313" key="2">
    <source>
        <dbReference type="EMBL" id="GBP32201.1"/>
    </source>
</evidence>
<comment type="caution">
    <text evidence="2">The sequence shown here is derived from an EMBL/GenBank/DDBJ whole genome shotgun (WGS) entry which is preliminary data.</text>
</comment>
<name>A0A4C1V0E0_EUMVA</name>
<evidence type="ECO:0000256" key="1">
    <source>
        <dbReference type="SAM" id="MobiDB-lite"/>
    </source>
</evidence>
<dbReference type="AlphaFoldDB" id="A0A4C1V0E0"/>